<feature type="region of interest" description="Disordered" evidence="1">
    <location>
        <begin position="82"/>
        <end position="115"/>
    </location>
</feature>
<feature type="domain" description="STX17-like N-terminal" evidence="2">
    <location>
        <begin position="2"/>
        <end position="91"/>
    </location>
</feature>
<evidence type="ECO:0000313" key="3">
    <source>
        <dbReference type="EMBL" id="VDL68156.1"/>
    </source>
</evidence>
<dbReference type="InterPro" id="IPR059001">
    <property type="entry name" value="STX17_N"/>
</dbReference>
<gene>
    <name evidence="3" type="ORF">NBR_LOCUS4567</name>
</gene>
<dbReference type="STRING" id="27835.A0A0N4XPW4"/>
<dbReference type="Proteomes" id="UP000271162">
    <property type="component" value="Unassembled WGS sequence"/>
</dbReference>
<evidence type="ECO:0000256" key="1">
    <source>
        <dbReference type="SAM" id="MobiDB-lite"/>
    </source>
</evidence>
<dbReference type="AlphaFoldDB" id="A0A0N4XPW4"/>
<keyword evidence="4" id="KW-1185">Reference proteome</keyword>
<name>A0A0N4XPW4_NIPBR</name>
<reference evidence="5" key="1">
    <citation type="submission" date="2017-02" db="UniProtKB">
        <authorList>
            <consortium name="WormBaseParasite"/>
        </authorList>
    </citation>
    <scope>IDENTIFICATION</scope>
</reference>
<dbReference type="EMBL" id="UYSL01008845">
    <property type="protein sequence ID" value="VDL68156.1"/>
    <property type="molecule type" value="Genomic_DNA"/>
</dbReference>
<evidence type="ECO:0000313" key="5">
    <source>
        <dbReference type="WBParaSite" id="NBR_0000456601-mRNA-1"/>
    </source>
</evidence>
<accession>A0A0N4XPW4</accession>
<protein>
    <submittedName>
        <fullName evidence="5">t-SNARE coiled-coil homology domain-containing protein</fullName>
    </submittedName>
</protein>
<reference evidence="3 4" key="2">
    <citation type="submission" date="2018-11" db="EMBL/GenBank/DDBJ databases">
        <authorList>
            <consortium name="Pathogen Informatics"/>
        </authorList>
    </citation>
    <scope>NUCLEOTIDE SEQUENCE [LARGE SCALE GENOMIC DNA]</scope>
</reference>
<sequence length="128" mass="14786">MNIVIERYERLAVGQLKDLRDLQKKAMNKNTDSQSVRDQIERVSQQLQSGIAQILAERGNLEPDEQERFDARTEPIRKQIQSALHATNSLPPLKSKNPFLDEDSDDVNPYEAESKRRVCASYSRKCRK</sequence>
<organism evidence="5">
    <name type="scientific">Nippostrongylus brasiliensis</name>
    <name type="common">Rat hookworm</name>
    <dbReference type="NCBI Taxonomy" id="27835"/>
    <lineage>
        <taxon>Eukaryota</taxon>
        <taxon>Metazoa</taxon>
        <taxon>Ecdysozoa</taxon>
        <taxon>Nematoda</taxon>
        <taxon>Chromadorea</taxon>
        <taxon>Rhabditida</taxon>
        <taxon>Rhabditina</taxon>
        <taxon>Rhabditomorpha</taxon>
        <taxon>Strongyloidea</taxon>
        <taxon>Heligmosomidae</taxon>
        <taxon>Nippostrongylus</taxon>
    </lineage>
</organism>
<evidence type="ECO:0000313" key="4">
    <source>
        <dbReference type="Proteomes" id="UP000271162"/>
    </source>
</evidence>
<proteinExistence type="predicted"/>
<evidence type="ECO:0000259" key="2">
    <source>
        <dbReference type="Pfam" id="PF26585"/>
    </source>
</evidence>
<dbReference type="Pfam" id="PF26585">
    <property type="entry name" value="STX17_N"/>
    <property type="match status" value="1"/>
</dbReference>
<dbReference type="WBParaSite" id="NBR_0000456601-mRNA-1">
    <property type="protein sequence ID" value="NBR_0000456601-mRNA-1"/>
    <property type="gene ID" value="NBR_0000456601"/>
</dbReference>